<dbReference type="PANTHER" id="PTHR22775">
    <property type="entry name" value="SORTING NEXIN"/>
    <property type="match status" value="1"/>
</dbReference>
<evidence type="ECO:0000259" key="6">
    <source>
        <dbReference type="PROSITE" id="PS50195"/>
    </source>
</evidence>
<keyword evidence="4" id="KW-1133">Transmembrane helix</keyword>
<name>A0A642VBY1_9ASCO</name>
<sequence>MGVKVFGRHVSRDALIIYGIGTVVSVYVAAQIVSKLFRHLMGVMFGFWTGVILVVGYGLVQDTQLREKNKRFKKYKFLSPDKWSDELVSLTQDKPLPTPLFPDSFVLSDTTDVLIEYIVRDFVLSWYRKFSKDTSFPAQIDNAIRSAVRQLSTRVGNVKWADVLVGKLLPILTDHFERFVTAQEIVKARSLNRPLTESKELDYAVALEYNKLSSLHPAISLQGLEYEAPRKKWLSERIDSVLPDILEKNEADYAVVFELVKNIVACSVLFPVASMLSDSDFWNQNVTKLAGSTLRDEKKVRELRQALDAHAAAVPTKRGGERKPLKLKPNADHHEFEKFLRGIRKCKSLAEVRRIRYYVSVQLKRTERNRENALYISRLQEAKDLLDKQIVALSGGTQQRQQQGAPNIYSDRDPRENYSLQEILNDPACLVYFMEFMDQKKRTLLLQFCITVNSLKDPLEDDGDEGADEDPLGGIQTEASKRKSSIKPPVEEEEQGMANKEDIIQIYLTYFTSSSKPIINFGEDIERDICQFATDPQPTFDQYMRARKALIRGQRKVYEVISERDLNKFKRSDHFLKFLASTPNNKSQPKTINSSDDFVDSLQMDAVEEDDFPEFEAVEEAFNDIMKTTNTPTNRTNNDSSSGSSVSQPRASTPSRKLFDDSEEEEREVIEDYMGPTPDEDTSATNNELHLAAPGDLGLTEAIESLTRDIEKLYSQEAVLESMLQKAELTNNTGELRILKKSHASLEREIERKELQRQQYIVQESDNSLYGRSDIKIQSYMTNSDNTGEYVLYIIEVQKFGIDGSVSAGWVVARRYSQFFDLHQHLRASFPQVQRLAFPKKRVVLKFHQQKSLVDARRAALERYLKELLIIPEVCQSKTFRLFLSSENFSAEDIDNLGAAPAAATTSNSTPQSPRSSLDLPSLTSEEPDLIGDETPIKPFVQPICDLFIQLFGLHRGNNWLRGRAVVVVLQQLLGGTIEKKIREHIDDFTTIQSVTDVFHTLLNNLWPSGQFKPSAVPRSISDRAQCKHDARLMLQKLIVGFSSRVVGSSGAKYAATHTFAMYQNEVLNSHLVYSILDAVLDELFT</sequence>
<dbReference type="SMART" id="SM00313">
    <property type="entry name" value="PXA"/>
    <property type="match status" value="1"/>
</dbReference>
<dbReference type="InterPro" id="IPR036305">
    <property type="entry name" value="RGS_sf"/>
</dbReference>
<dbReference type="InterPro" id="IPR016137">
    <property type="entry name" value="RGS"/>
</dbReference>
<feature type="coiled-coil region" evidence="2">
    <location>
        <begin position="736"/>
        <end position="763"/>
    </location>
</feature>
<keyword evidence="4" id="KW-0472">Membrane</keyword>
<keyword evidence="9" id="KW-1185">Reference proteome</keyword>
<dbReference type="EMBL" id="SWFS01000151">
    <property type="protein sequence ID" value="KAA8915661.1"/>
    <property type="molecule type" value="Genomic_DNA"/>
</dbReference>
<keyword evidence="4" id="KW-0812">Transmembrane</keyword>
<proteinExistence type="inferred from homology"/>
<dbReference type="SMART" id="SM00312">
    <property type="entry name" value="PX"/>
    <property type="match status" value="1"/>
</dbReference>
<comment type="similarity">
    <text evidence="1">Belongs to the sorting nexin family.</text>
</comment>
<evidence type="ECO:0000256" key="4">
    <source>
        <dbReference type="SAM" id="Phobius"/>
    </source>
</evidence>
<dbReference type="SMART" id="SM00315">
    <property type="entry name" value="RGS"/>
    <property type="match status" value="1"/>
</dbReference>
<feature type="compositionally biased region" description="Acidic residues" evidence="3">
    <location>
        <begin position="459"/>
        <end position="471"/>
    </location>
</feature>
<dbReference type="InterPro" id="IPR036871">
    <property type="entry name" value="PX_dom_sf"/>
</dbReference>
<evidence type="ECO:0000256" key="2">
    <source>
        <dbReference type="SAM" id="Coils"/>
    </source>
</evidence>
<feature type="compositionally biased region" description="Low complexity" evidence="3">
    <location>
        <begin position="628"/>
        <end position="647"/>
    </location>
</feature>
<dbReference type="VEuPathDB" id="FungiDB:TRICI_002173"/>
<gene>
    <name evidence="8" type="ORF">TRICI_002173</name>
</gene>
<evidence type="ECO:0000256" key="3">
    <source>
        <dbReference type="SAM" id="MobiDB-lite"/>
    </source>
</evidence>
<dbReference type="Gene3D" id="1.10.167.10">
    <property type="entry name" value="Regulator of G-protein Signalling 4, domain 2"/>
    <property type="match status" value="1"/>
</dbReference>
<dbReference type="Pfam" id="PF00615">
    <property type="entry name" value="RGS"/>
    <property type="match status" value="1"/>
</dbReference>
<dbReference type="PROSITE" id="PS50195">
    <property type="entry name" value="PX"/>
    <property type="match status" value="1"/>
</dbReference>
<dbReference type="PROSITE" id="PS51207">
    <property type="entry name" value="PXA"/>
    <property type="match status" value="1"/>
</dbReference>
<feature type="compositionally biased region" description="Low complexity" evidence="3">
    <location>
        <begin position="901"/>
        <end position="914"/>
    </location>
</feature>
<feature type="region of interest" description="Disordered" evidence="3">
    <location>
        <begin position="628"/>
        <end position="668"/>
    </location>
</feature>
<feature type="region of interest" description="Disordered" evidence="3">
    <location>
        <begin position="459"/>
        <end position="495"/>
    </location>
</feature>
<dbReference type="InterPro" id="IPR044926">
    <property type="entry name" value="RGS_subdomain_2"/>
</dbReference>
<evidence type="ECO:0000313" key="8">
    <source>
        <dbReference type="EMBL" id="KAA8915661.1"/>
    </source>
</evidence>
<dbReference type="PANTHER" id="PTHR22775:SF3">
    <property type="entry name" value="SORTING NEXIN-13"/>
    <property type="match status" value="1"/>
</dbReference>
<feature type="domain" description="RGS" evidence="5">
    <location>
        <begin position="419"/>
        <end position="579"/>
    </location>
</feature>
<organism evidence="8 9">
    <name type="scientific">Trichomonascus ciferrii</name>
    <dbReference type="NCBI Taxonomy" id="44093"/>
    <lineage>
        <taxon>Eukaryota</taxon>
        <taxon>Fungi</taxon>
        <taxon>Dikarya</taxon>
        <taxon>Ascomycota</taxon>
        <taxon>Saccharomycotina</taxon>
        <taxon>Dipodascomycetes</taxon>
        <taxon>Dipodascales</taxon>
        <taxon>Trichomonascaceae</taxon>
        <taxon>Trichomonascus</taxon>
        <taxon>Trichomonascus ciferrii complex</taxon>
    </lineage>
</organism>
<evidence type="ECO:0008006" key="10">
    <source>
        <dbReference type="Google" id="ProtNLM"/>
    </source>
</evidence>
<dbReference type="AlphaFoldDB" id="A0A642VBY1"/>
<comment type="caution">
    <text evidence="8">The sequence shown here is derived from an EMBL/GenBank/DDBJ whole genome shotgun (WGS) entry which is preliminary data.</text>
</comment>
<dbReference type="Pfam" id="PF08628">
    <property type="entry name" value="Nexin_C"/>
    <property type="match status" value="1"/>
</dbReference>
<evidence type="ECO:0000256" key="1">
    <source>
        <dbReference type="ARBA" id="ARBA00010883"/>
    </source>
</evidence>
<dbReference type="CDD" id="cd06876">
    <property type="entry name" value="PX_MDM1p"/>
    <property type="match status" value="1"/>
</dbReference>
<dbReference type="InterPro" id="IPR003114">
    <property type="entry name" value="Phox_assoc"/>
</dbReference>
<dbReference type="InterPro" id="IPR013937">
    <property type="entry name" value="Sorting_nexin_C"/>
</dbReference>
<evidence type="ECO:0000313" key="9">
    <source>
        <dbReference type="Proteomes" id="UP000761534"/>
    </source>
</evidence>
<feature type="region of interest" description="Disordered" evidence="3">
    <location>
        <begin position="901"/>
        <end position="925"/>
    </location>
</feature>
<feature type="transmembrane region" description="Helical" evidence="4">
    <location>
        <begin position="15"/>
        <end position="33"/>
    </location>
</feature>
<feature type="transmembrane region" description="Helical" evidence="4">
    <location>
        <begin position="40"/>
        <end position="60"/>
    </location>
</feature>
<dbReference type="SUPFAM" id="SSF48097">
    <property type="entry name" value="Regulator of G-protein signaling, RGS"/>
    <property type="match status" value="1"/>
</dbReference>
<dbReference type="OrthoDB" id="120967at2759"/>
<dbReference type="Proteomes" id="UP000761534">
    <property type="component" value="Unassembled WGS sequence"/>
</dbReference>
<dbReference type="Pfam" id="PF02194">
    <property type="entry name" value="PXA"/>
    <property type="match status" value="1"/>
</dbReference>
<dbReference type="Gene3D" id="3.30.1520.10">
    <property type="entry name" value="Phox-like domain"/>
    <property type="match status" value="1"/>
</dbReference>
<protein>
    <recommendedName>
        <fullName evidence="10">PXA domain-containing protein</fullName>
    </recommendedName>
</protein>
<accession>A0A642VBY1</accession>
<dbReference type="SUPFAM" id="SSF64268">
    <property type="entry name" value="PX domain"/>
    <property type="match status" value="1"/>
</dbReference>
<evidence type="ECO:0000259" key="7">
    <source>
        <dbReference type="PROSITE" id="PS51207"/>
    </source>
</evidence>
<reference evidence="8" key="1">
    <citation type="journal article" date="2019" name="G3 (Bethesda)">
        <title>Genome Assemblies of Two Rare Opportunistic Yeast Pathogens: Diutina rugosa (syn. Candida rugosa) and Trichomonascus ciferrii (syn. Candida ciferrii).</title>
        <authorList>
            <person name="Mixao V."/>
            <person name="Saus E."/>
            <person name="Hansen A.P."/>
            <person name="Lass-Florl C."/>
            <person name="Gabaldon T."/>
        </authorList>
    </citation>
    <scope>NUCLEOTIDE SEQUENCE</scope>
    <source>
        <strain evidence="8">CBS 4856</strain>
    </source>
</reference>
<keyword evidence="2" id="KW-0175">Coiled coil</keyword>
<dbReference type="PROSITE" id="PS50132">
    <property type="entry name" value="RGS"/>
    <property type="match status" value="1"/>
</dbReference>
<feature type="domain" description="PXA" evidence="7">
    <location>
        <begin position="104"/>
        <end position="294"/>
    </location>
</feature>
<dbReference type="GO" id="GO:0035091">
    <property type="term" value="F:phosphatidylinositol binding"/>
    <property type="evidence" value="ECO:0007669"/>
    <property type="project" value="InterPro"/>
</dbReference>
<dbReference type="InterPro" id="IPR001683">
    <property type="entry name" value="PX_dom"/>
</dbReference>
<feature type="domain" description="PX" evidence="6">
    <location>
        <begin position="771"/>
        <end position="891"/>
    </location>
</feature>
<dbReference type="Pfam" id="PF00787">
    <property type="entry name" value="PX"/>
    <property type="match status" value="1"/>
</dbReference>
<evidence type="ECO:0000259" key="5">
    <source>
        <dbReference type="PROSITE" id="PS50132"/>
    </source>
</evidence>